<keyword evidence="2" id="KW-0732">Signal</keyword>
<dbReference type="OrthoDB" id="10601899at2759"/>
<evidence type="ECO:0000256" key="2">
    <source>
        <dbReference type="SAM" id="SignalP"/>
    </source>
</evidence>
<dbReference type="EnsemblMetazoa" id="G23102.2">
    <property type="protein sequence ID" value="G23102.2:cds"/>
    <property type="gene ID" value="G23102"/>
</dbReference>
<dbReference type="AlphaFoldDB" id="A0A8W8KGR8"/>
<feature type="compositionally biased region" description="Polar residues" evidence="1">
    <location>
        <begin position="84"/>
        <end position="116"/>
    </location>
</feature>
<feature type="compositionally biased region" description="Low complexity" evidence="1">
    <location>
        <begin position="281"/>
        <end position="311"/>
    </location>
</feature>
<feature type="chain" id="PRO_5042431301" evidence="2">
    <location>
        <begin position="18"/>
        <end position="393"/>
    </location>
</feature>
<feature type="region of interest" description="Disordered" evidence="1">
    <location>
        <begin position="281"/>
        <end position="317"/>
    </location>
</feature>
<dbReference type="Proteomes" id="UP000005408">
    <property type="component" value="Unassembled WGS sequence"/>
</dbReference>
<organism evidence="3 4">
    <name type="scientific">Magallana gigas</name>
    <name type="common">Pacific oyster</name>
    <name type="synonym">Crassostrea gigas</name>
    <dbReference type="NCBI Taxonomy" id="29159"/>
    <lineage>
        <taxon>Eukaryota</taxon>
        <taxon>Metazoa</taxon>
        <taxon>Spiralia</taxon>
        <taxon>Lophotrochozoa</taxon>
        <taxon>Mollusca</taxon>
        <taxon>Bivalvia</taxon>
        <taxon>Autobranchia</taxon>
        <taxon>Pteriomorphia</taxon>
        <taxon>Ostreida</taxon>
        <taxon>Ostreoidea</taxon>
        <taxon>Ostreidae</taxon>
        <taxon>Magallana</taxon>
    </lineage>
</organism>
<dbReference type="EnsemblMetazoa" id="G23102.1">
    <property type="protein sequence ID" value="G23102.1:cds"/>
    <property type="gene ID" value="G23102"/>
</dbReference>
<evidence type="ECO:0000313" key="3">
    <source>
        <dbReference type="EnsemblMetazoa" id="G23102.1:cds"/>
    </source>
</evidence>
<proteinExistence type="predicted"/>
<dbReference type="EnsemblMetazoa" id="G23102.7">
    <property type="protein sequence ID" value="G23102.7:cds"/>
    <property type="gene ID" value="G23102"/>
</dbReference>
<feature type="signal peptide" evidence="2">
    <location>
        <begin position="1"/>
        <end position="17"/>
    </location>
</feature>
<name>A0A8W8KGR8_MAGGI</name>
<sequence length="393" mass="44101">MFTCLLSLWVMVVTVESQSAWETARTHRQSPQGFSLMGGHQKEPGTNRHVASHTAGHSTPPPSNGKISFQHSNAKSHGAAPETGTVNRQVPPSNAAQSQKTMTAKNAQPTQGSNPPYHTKHDAGWAAVHKGEVQQHHPQNTIVNKNLKRVIPSDKNSVMIVDHIWKMFQINSAANPTQTAPVSNTNQGHKKASGFRMKLRDAFMPANKVEKISSNDHKHPPMSTNNHNALNNLHQHNNIHNNNNHHGNHMNNHTNTHMNHHNNNQFNNNQVNNQVYNKSPYSNMNNNQRYNNNLNHNNQNNNQYNNHNNNNKSTGGNYQGNVINPIKRVMKRVLSPYDKIHSGLETIKTEVGAQQGMLGQLQKSMDKMKEIFLAIQTDMKNVLNSINSIMNMQ</sequence>
<keyword evidence="4" id="KW-1185">Reference proteome</keyword>
<evidence type="ECO:0000313" key="4">
    <source>
        <dbReference type="Proteomes" id="UP000005408"/>
    </source>
</evidence>
<accession>A0A8W8KGR8</accession>
<dbReference type="EnsemblMetazoa" id="G23102.6">
    <property type="protein sequence ID" value="G23102.6:cds"/>
    <property type="gene ID" value="G23102"/>
</dbReference>
<evidence type="ECO:0000256" key="1">
    <source>
        <dbReference type="SAM" id="MobiDB-lite"/>
    </source>
</evidence>
<dbReference type="EnsemblMetazoa" id="G23102.3">
    <property type="protein sequence ID" value="G23102.3:cds"/>
    <property type="gene ID" value="G23102"/>
</dbReference>
<feature type="compositionally biased region" description="Polar residues" evidence="1">
    <location>
        <begin position="65"/>
        <end position="75"/>
    </location>
</feature>
<reference evidence="3" key="1">
    <citation type="submission" date="2022-08" db="UniProtKB">
        <authorList>
            <consortium name="EnsemblMetazoa"/>
        </authorList>
    </citation>
    <scope>IDENTIFICATION</scope>
    <source>
        <strain evidence="3">05x7-T-G4-1.051#20</strain>
    </source>
</reference>
<feature type="region of interest" description="Disordered" evidence="1">
    <location>
        <begin position="24"/>
        <end position="121"/>
    </location>
</feature>
<dbReference type="EnsemblMetazoa" id="G23102.5">
    <property type="protein sequence ID" value="G23102.5:cds"/>
    <property type="gene ID" value="G23102"/>
</dbReference>
<protein>
    <submittedName>
        <fullName evidence="3">Uncharacterized protein</fullName>
    </submittedName>
</protein>